<comment type="function">
    <text evidence="6">Choline transporter.</text>
</comment>
<comment type="caution">
    <text evidence="6">Lacks conserved residue(s) required for the propagation of feature annotation.</text>
</comment>
<evidence type="ECO:0000256" key="4">
    <source>
        <dbReference type="ARBA" id="ARBA00022989"/>
    </source>
</evidence>
<dbReference type="Pfam" id="PF04515">
    <property type="entry name" value="Choline_transpo"/>
    <property type="match status" value="1"/>
</dbReference>
<dbReference type="PANTHER" id="PTHR12385:SF96">
    <property type="entry name" value="CHOLINE TRANSPORTER-LIKE PROTEIN"/>
    <property type="match status" value="1"/>
</dbReference>
<gene>
    <name evidence="8" type="primary">LOC102804600</name>
</gene>
<comment type="subcellular location">
    <subcellularLocation>
        <location evidence="6">Cell membrane</location>
        <topology evidence="6">Multi-pass membrane protein</topology>
    </subcellularLocation>
    <subcellularLocation>
        <location evidence="1">Membrane</location>
        <topology evidence="1">Multi-pass membrane protein</topology>
    </subcellularLocation>
</comment>
<keyword evidence="7" id="KW-1185">Reference proteome</keyword>
<dbReference type="Proteomes" id="UP000694865">
    <property type="component" value="Unplaced"/>
</dbReference>
<dbReference type="RefSeq" id="XP_006820864.1">
    <property type="nucleotide sequence ID" value="XM_006820801.1"/>
</dbReference>
<evidence type="ECO:0000256" key="2">
    <source>
        <dbReference type="ARBA" id="ARBA00007168"/>
    </source>
</evidence>
<feature type="transmembrane region" description="Helical" evidence="6">
    <location>
        <begin position="50"/>
        <end position="72"/>
    </location>
</feature>
<evidence type="ECO:0000256" key="3">
    <source>
        <dbReference type="ARBA" id="ARBA00022692"/>
    </source>
</evidence>
<dbReference type="GeneID" id="102804600"/>
<dbReference type="PANTHER" id="PTHR12385">
    <property type="entry name" value="CHOLINE TRANSPORTER-LIKE (SLC FAMILY 44)"/>
    <property type="match status" value="1"/>
</dbReference>
<sequence>MKKYDRQQCDDNKNEFTIYGDNFCKSAQKAFKVIISNVLRLAAINSVGDFCLFLGKLAVVAVTAVIGIEVFFKNMDDVHYKAIPIALACVFAYIISHTFLSVYEMTIDTIFVCFSEDCDMNDGVTKPYFMSKDLMSYTDNASEATNTEMIDKKTKK</sequence>
<accession>A0ABM0MLH3</accession>
<protein>
    <recommendedName>
        <fullName evidence="6">Choline transporter-like protein</fullName>
    </recommendedName>
</protein>
<feature type="transmembrane region" description="Helical" evidence="6">
    <location>
        <begin position="78"/>
        <end position="95"/>
    </location>
</feature>
<proteinExistence type="inferred from homology"/>
<name>A0ABM0MLH3_SACKO</name>
<reference evidence="8" key="1">
    <citation type="submission" date="2025-08" db="UniProtKB">
        <authorList>
            <consortium name="RefSeq"/>
        </authorList>
    </citation>
    <scope>IDENTIFICATION</scope>
    <source>
        <tissue evidence="8">Testes</tissue>
    </source>
</reference>
<evidence type="ECO:0000313" key="7">
    <source>
        <dbReference type="Proteomes" id="UP000694865"/>
    </source>
</evidence>
<keyword evidence="4 6" id="KW-1133">Transmembrane helix</keyword>
<organism evidence="7 8">
    <name type="scientific">Saccoglossus kowalevskii</name>
    <name type="common">Acorn worm</name>
    <dbReference type="NCBI Taxonomy" id="10224"/>
    <lineage>
        <taxon>Eukaryota</taxon>
        <taxon>Metazoa</taxon>
        <taxon>Hemichordata</taxon>
        <taxon>Enteropneusta</taxon>
        <taxon>Harrimaniidae</taxon>
        <taxon>Saccoglossus</taxon>
    </lineage>
</organism>
<comment type="similarity">
    <text evidence="2 6">Belongs to the CTL (choline transporter-like) family.</text>
</comment>
<evidence type="ECO:0000256" key="1">
    <source>
        <dbReference type="ARBA" id="ARBA00004141"/>
    </source>
</evidence>
<evidence type="ECO:0000256" key="5">
    <source>
        <dbReference type="ARBA" id="ARBA00023136"/>
    </source>
</evidence>
<keyword evidence="5 6" id="KW-0472">Membrane</keyword>
<evidence type="ECO:0000313" key="8">
    <source>
        <dbReference type="RefSeq" id="XP_006820864.1"/>
    </source>
</evidence>
<keyword evidence="3 6" id="KW-0812">Transmembrane</keyword>
<evidence type="ECO:0000256" key="6">
    <source>
        <dbReference type="RuleBase" id="RU368066"/>
    </source>
</evidence>
<dbReference type="InterPro" id="IPR007603">
    <property type="entry name" value="Choline_transptr-like"/>
</dbReference>